<reference evidence="11 12" key="1">
    <citation type="submission" date="2016-10" db="EMBL/GenBank/DDBJ databases">
        <authorList>
            <person name="de Groot N.N."/>
        </authorList>
    </citation>
    <scope>NUCLEOTIDE SEQUENCE [LARGE SCALE GENOMIC DNA]</scope>
    <source>
        <strain evidence="11 12">DSM 23042</strain>
    </source>
</reference>
<organism evidence="11 12">
    <name type="scientific">Tranquillimonas rosea</name>
    <dbReference type="NCBI Taxonomy" id="641238"/>
    <lineage>
        <taxon>Bacteria</taxon>
        <taxon>Pseudomonadati</taxon>
        <taxon>Pseudomonadota</taxon>
        <taxon>Alphaproteobacteria</taxon>
        <taxon>Rhodobacterales</taxon>
        <taxon>Roseobacteraceae</taxon>
        <taxon>Tranquillimonas</taxon>
    </lineage>
</organism>
<evidence type="ECO:0000256" key="3">
    <source>
        <dbReference type="ARBA" id="ARBA00022475"/>
    </source>
</evidence>
<dbReference type="Proteomes" id="UP000198885">
    <property type="component" value="Unassembled WGS sequence"/>
</dbReference>
<name>A0A1H9Q731_9RHOB</name>
<evidence type="ECO:0000313" key="12">
    <source>
        <dbReference type="Proteomes" id="UP000198885"/>
    </source>
</evidence>
<dbReference type="GO" id="GO:0005886">
    <property type="term" value="C:plasma membrane"/>
    <property type="evidence" value="ECO:0007669"/>
    <property type="project" value="UniProtKB-SubCell"/>
</dbReference>
<evidence type="ECO:0000259" key="10">
    <source>
        <dbReference type="Pfam" id="PF04290"/>
    </source>
</evidence>
<evidence type="ECO:0000256" key="2">
    <source>
        <dbReference type="ARBA" id="ARBA00022448"/>
    </source>
</evidence>
<dbReference type="EMBL" id="FOGU01000001">
    <property type="protein sequence ID" value="SER56281.1"/>
    <property type="molecule type" value="Genomic_DNA"/>
</dbReference>
<feature type="transmembrane region" description="Helical" evidence="9">
    <location>
        <begin position="147"/>
        <end position="172"/>
    </location>
</feature>
<evidence type="ECO:0000256" key="9">
    <source>
        <dbReference type="RuleBase" id="RU369079"/>
    </source>
</evidence>
<comment type="subcellular location">
    <subcellularLocation>
        <location evidence="1 9">Cell inner membrane</location>
        <topology evidence="1 9">Multi-pass membrane protein</topology>
    </subcellularLocation>
</comment>
<keyword evidence="2 9" id="KW-0813">Transport</keyword>
<keyword evidence="12" id="KW-1185">Reference proteome</keyword>
<dbReference type="STRING" id="641238.SAMN04490244_101489"/>
<dbReference type="Pfam" id="PF04290">
    <property type="entry name" value="DctQ"/>
    <property type="match status" value="1"/>
</dbReference>
<comment type="function">
    <text evidence="9">Part of the tripartite ATP-independent periplasmic (TRAP) transport system.</text>
</comment>
<comment type="similarity">
    <text evidence="8 9">Belongs to the TRAP transporter small permease family.</text>
</comment>
<dbReference type="InterPro" id="IPR055348">
    <property type="entry name" value="DctQ"/>
</dbReference>
<dbReference type="PANTHER" id="PTHR35011">
    <property type="entry name" value="2,3-DIKETO-L-GULONATE TRAP TRANSPORTER SMALL PERMEASE PROTEIN YIAM"/>
    <property type="match status" value="1"/>
</dbReference>
<feature type="transmembrane region" description="Helical" evidence="9">
    <location>
        <begin position="21"/>
        <end position="45"/>
    </location>
</feature>
<protein>
    <recommendedName>
        <fullName evidence="9">TRAP transporter small permease protein</fullName>
    </recommendedName>
</protein>
<keyword evidence="7 9" id="KW-0472">Membrane</keyword>
<sequence>MGVLRGLLRPLEVWNDTVLPLGRALAILAVGLMVLAILIQVFFRYVLNNALPWPDEAARFCMLWMTGLIAPMAYRRGGFVAIDMVETLLPRRVSAVLSIVLLLISGLVLFVALRIGWSEVTGFGGQFATASLWVPWIDGWFRVPRSWMMASLVVGVALLLIVNLELIVRSLIIALGGGERLKPLAPADDELMAE</sequence>
<dbReference type="AlphaFoldDB" id="A0A1H9Q731"/>
<proteinExistence type="inferred from homology"/>
<keyword evidence="4 9" id="KW-0997">Cell inner membrane</keyword>
<evidence type="ECO:0000256" key="8">
    <source>
        <dbReference type="ARBA" id="ARBA00038436"/>
    </source>
</evidence>
<dbReference type="GO" id="GO:0022857">
    <property type="term" value="F:transmembrane transporter activity"/>
    <property type="evidence" value="ECO:0007669"/>
    <property type="project" value="UniProtKB-UniRule"/>
</dbReference>
<dbReference type="InterPro" id="IPR007387">
    <property type="entry name" value="TRAP_DctQ"/>
</dbReference>
<dbReference type="RefSeq" id="WP_092687768.1">
    <property type="nucleotide sequence ID" value="NZ_CBDDGO010000004.1"/>
</dbReference>
<evidence type="ECO:0000256" key="7">
    <source>
        <dbReference type="ARBA" id="ARBA00023136"/>
    </source>
</evidence>
<keyword evidence="5 9" id="KW-0812">Transmembrane</keyword>
<evidence type="ECO:0000256" key="5">
    <source>
        <dbReference type="ARBA" id="ARBA00022692"/>
    </source>
</evidence>
<keyword evidence="6 9" id="KW-1133">Transmembrane helix</keyword>
<feature type="transmembrane region" description="Helical" evidence="9">
    <location>
        <begin position="95"/>
        <end position="117"/>
    </location>
</feature>
<comment type="subunit">
    <text evidence="9">The complex comprises the extracytoplasmic solute receptor protein and the two transmembrane proteins.</text>
</comment>
<dbReference type="PANTHER" id="PTHR35011:SF11">
    <property type="entry name" value="TRAP TRANSPORTER SMALL PERMEASE PROTEIN"/>
    <property type="match status" value="1"/>
</dbReference>
<dbReference type="OrthoDB" id="4964541at2"/>
<evidence type="ECO:0000256" key="4">
    <source>
        <dbReference type="ARBA" id="ARBA00022519"/>
    </source>
</evidence>
<evidence type="ECO:0000313" key="11">
    <source>
        <dbReference type="EMBL" id="SER56281.1"/>
    </source>
</evidence>
<feature type="transmembrane region" description="Helical" evidence="9">
    <location>
        <begin position="57"/>
        <end position="74"/>
    </location>
</feature>
<keyword evidence="3" id="KW-1003">Cell membrane</keyword>
<gene>
    <name evidence="11" type="ORF">SAMN04490244_101489</name>
</gene>
<dbReference type="GO" id="GO:0015740">
    <property type="term" value="P:C4-dicarboxylate transport"/>
    <property type="evidence" value="ECO:0007669"/>
    <property type="project" value="TreeGrafter"/>
</dbReference>
<feature type="domain" description="Tripartite ATP-independent periplasmic transporters DctQ component" evidence="10">
    <location>
        <begin position="33"/>
        <end position="170"/>
    </location>
</feature>
<evidence type="ECO:0000256" key="1">
    <source>
        <dbReference type="ARBA" id="ARBA00004429"/>
    </source>
</evidence>
<accession>A0A1H9Q731</accession>
<evidence type="ECO:0000256" key="6">
    <source>
        <dbReference type="ARBA" id="ARBA00022989"/>
    </source>
</evidence>